<evidence type="ECO:0000313" key="2">
    <source>
        <dbReference type="EMBL" id="QHU34078.1"/>
    </source>
</evidence>
<dbReference type="Pfam" id="PF11051">
    <property type="entry name" value="Mannosyl_trans3"/>
    <property type="match status" value="1"/>
</dbReference>
<dbReference type="SUPFAM" id="SSF53448">
    <property type="entry name" value="Nucleotide-diphospho-sugar transferases"/>
    <property type="match status" value="1"/>
</dbReference>
<sequence>MSELSLFQGMSTFTTPEGETNTIKNITTLRDVHKCDIHLDVWCKKDTLSENFFDSLNKISNVTIVFLDSHVTDVSKWNRESVKAIMAFYSDSQEIILFNDDIMFDKDPSFMFDFSEYRPEGVIMFPHTKGQFTKDEQYCEFVKHFVDESCDNFPKEQSYVFDEDVSDGQTEFYQDNGVMVINRTINIKSLSYMLNVIKQIHEGETEYREIFFSQTFWMSLVKNNQKFHISSTPQVMLPNTFSTDKTSNVYALFIDDKLCYSKSGYIESGITTMLEESLRESTEVKRKEAVMKIREHFSGTHNTEKTLGFVDQMNVANSMYNTLHGSSGSNNEIMDTISISDTNDDIQTIVQQTDCTNALATRVYNEMNGDIVDSIMRISEMDDNEKMSVEDTIVTETQQDCDETQQDCDETQECAIVHEVVDTIGQ</sequence>
<dbReference type="Gene3D" id="1.10.8.10">
    <property type="entry name" value="DNA helicase RuvA subunit, C-terminal domain"/>
    <property type="match status" value="1"/>
</dbReference>
<name>A0A6C0LVQ1_9ZZZZ</name>
<proteinExistence type="predicted"/>
<evidence type="ECO:0000256" key="1">
    <source>
        <dbReference type="ARBA" id="ARBA00022679"/>
    </source>
</evidence>
<keyword evidence="1" id="KW-0808">Transferase</keyword>
<dbReference type="InterPro" id="IPR022751">
    <property type="entry name" value="Alpha_mannosyltransferase"/>
</dbReference>
<dbReference type="EMBL" id="MN740567">
    <property type="protein sequence ID" value="QHU34078.1"/>
    <property type="molecule type" value="Genomic_DNA"/>
</dbReference>
<evidence type="ECO:0008006" key="3">
    <source>
        <dbReference type="Google" id="ProtNLM"/>
    </source>
</evidence>
<accession>A0A6C0LVQ1</accession>
<organism evidence="2">
    <name type="scientific">viral metagenome</name>
    <dbReference type="NCBI Taxonomy" id="1070528"/>
    <lineage>
        <taxon>unclassified sequences</taxon>
        <taxon>metagenomes</taxon>
        <taxon>organismal metagenomes</taxon>
    </lineage>
</organism>
<dbReference type="AlphaFoldDB" id="A0A6C0LVQ1"/>
<reference evidence="2" key="1">
    <citation type="journal article" date="2020" name="Nature">
        <title>Giant virus diversity and host interactions through global metagenomics.</title>
        <authorList>
            <person name="Schulz F."/>
            <person name="Roux S."/>
            <person name="Paez-Espino D."/>
            <person name="Jungbluth S."/>
            <person name="Walsh D.A."/>
            <person name="Denef V.J."/>
            <person name="McMahon K.D."/>
            <person name="Konstantinidis K.T."/>
            <person name="Eloe-Fadrosh E.A."/>
            <person name="Kyrpides N.C."/>
            <person name="Woyke T."/>
        </authorList>
    </citation>
    <scope>NUCLEOTIDE SEQUENCE</scope>
    <source>
        <strain evidence="2">GVMAG-S-1016713-123</strain>
    </source>
</reference>
<dbReference type="InterPro" id="IPR029044">
    <property type="entry name" value="Nucleotide-diphossugar_trans"/>
</dbReference>
<dbReference type="GO" id="GO:0016757">
    <property type="term" value="F:glycosyltransferase activity"/>
    <property type="evidence" value="ECO:0007669"/>
    <property type="project" value="InterPro"/>
</dbReference>
<protein>
    <recommendedName>
        <fullName evidence="3">Nucleotide-diphospho-sugar transferase domain-containing protein</fullName>
    </recommendedName>
</protein>